<reference evidence="3 5" key="2">
    <citation type="submission" date="2024-07" db="EMBL/GenBank/DDBJ databases">
        <authorList>
            <person name="Akdeniz Z."/>
        </authorList>
    </citation>
    <scope>NUCLEOTIDE SEQUENCE [LARGE SCALE GENOMIC DNA]</scope>
</reference>
<evidence type="ECO:0000313" key="5">
    <source>
        <dbReference type="Proteomes" id="UP001642409"/>
    </source>
</evidence>
<evidence type="ECO:0000313" key="2">
    <source>
        <dbReference type="EMBL" id="CAI9935162.1"/>
    </source>
</evidence>
<dbReference type="AlphaFoldDB" id="A0AA86PG45"/>
<gene>
    <name evidence="1" type="ORF">HINF_LOCUS21669</name>
    <name evidence="2" type="ORF">HINF_LOCUS22807</name>
    <name evidence="3" type="ORF">HINF_LOCUS40013</name>
    <name evidence="4" type="ORF">HINF_LOCUS75583</name>
</gene>
<name>A0AA86PG45_9EUKA</name>
<evidence type="ECO:0000313" key="1">
    <source>
        <dbReference type="EMBL" id="CAI9934024.1"/>
    </source>
</evidence>
<dbReference type="EMBL" id="CAXDID020000674">
    <property type="protein sequence ID" value="CAL6109729.1"/>
    <property type="molecule type" value="Genomic_DNA"/>
</dbReference>
<dbReference type="EMBL" id="CATOUU010000555">
    <property type="protein sequence ID" value="CAI9934024.1"/>
    <property type="molecule type" value="Genomic_DNA"/>
</dbReference>
<evidence type="ECO:0000313" key="4">
    <source>
        <dbReference type="EMBL" id="CAL6109729.1"/>
    </source>
</evidence>
<organism evidence="2">
    <name type="scientific">Hexamita inflata</name>
    <dbReference type="NCBI Taxonomy" id="28002"/>
    <lineage>
        <taxon>Eukaryota</taxon>
        <taxon>Metamonada</taxon>
        <taxon>Diplomonadida</taxon>
        <taxon>Hexamitidae</taxon>
        <taxon>Hexamitinae</taxon>
        <taxon>Hexamita</taxon>
    </lineage>
</organism>
<sequence>MQSANVISCFVNGFRIQNGFVCFESIHKQMTELNLLHGNISVQNIQDIYQNKQTEQIAIKSVNCVKFDQKIQQIVFQVQYFGMTDEYSTQIKFFDATPFMKKFVASKDTNERIQTLIHLMNPMTKQKHINFMRKCEHTEENDSQLTSSKIIEKISPNAQKKLASNTINAKINILTSTLAKCQAQLKFLLDELK</sequence>
<dbReference type="EMBL" id="CATOUU010000594">
    <property type="protein sequence ID" value="CAI9935162.1"/>
    <property type="molecule type" value="Genomic_DNA"/>
</dbReference>
<proteinExistence type="predicted"/>
<evidence type="ECO:0000313" key="3">
    <source>
        <dbReference type="EMBL" id="CAL6043309.1"/>
    </source>
</evidence>
<comment type="caution">
    <text evidence="2">The sequence shown here is derived from an EMBL/GenBank/DDBJ whole genome shotgun (WGS) entry which is preliminary data.</text>
</comment>
<accession>A0AA86PG45</accession>
<protein>
    <submittedName>
        <fullName evidence="3">Hypothetical_protein</fullName>
    </submittedName>
</protein>
<keyword evidence="5" id="KW-1185">Reference proteome</keyword>
<reference evidence="2" key="1">
    <citation type="submission" date="2023-06" db="EMBL/GenBank/DDBJ databases">
        <authorList>
            <person name="Kurt Z."/>
        </authorList>
    </citation>
    <scope>NUCLEOTIDE SEQUENCE</scope>
</reference>
<dbReference type="EMBL" id="CAXDID020000156">
    <property type="protein sequence ID" value="CAL6043309.1"/>
    <property type="molecule type" value="Genomic_DNA"/>
</dbReference>
<dbReference type="Proteomes" id="UP001642409">
    <property type="component" value="Unassembled WGS sequence"/>
</dbReference>